<accession>A0ABV6WS51</accession>
<feature type="compositionally biased region" description="Basic and acidic residues" evidence="1">
    <location>
        <begin position="72"/>
        <end position="81"/>
    </location>
</feature>
<dbReference type="EMBL" id="JBHFAA010000025">
    <property type="protein sequence ID" value="MFC1428602.1"/>
    <property type="molecule type" value="Genomic_DNA"/>
</dbReference>
<feature type="compositionally biased region" description="Polar residues" evidence="1">
    <location>
        <begin position="1"/>
        <end position="23"/>
    </location>
</feature>
<protein>
    <recommendedName>
        <fullName evidence="4">Lsr2 protein</fullName>
    </recommendedName>
</protein>
<reference evidence="2 3" key="1">
    <citation type="submission" date="2024-09" db="EMBL/GenBank/DDBJ databases">
        <authorList>
            <person name="Lee S.D."/>
        </authorList>
    </citation>
    <scope>NUCLEOTIDE SEQUENCE [LARGE SCALE GENOMIC DNA]</scope>
    <source>
        <strain evidence="2 3">N1-12</strain>
    </source>
</reference>
<proteinExistence type="predicted"/>
<name>A0ABV6WS51_9ACTN</name>
<evidence type="ECO:0000313" key="2">
    <source>
        <dbReference type="EMBL" id="MFC1428602.1"/>
    </source>
</evidence>
<evidence type="ECO:0000313" key="3">
    <source>
        <dbReference type="Proteomes" id="UP001592529"/>
    </source>
</evidence>
<evidence type="ECO:0000256" key="1">
    <source>
        <dbReference type="SAM" id="MobiDB-lite"/>
    </source>
</evidence>
<feature type="region of interest" description="Disordered" evidence="1">
    <location>
        <begin position="1"/>
        <end position="35"/>
    </location>
</feature>
<feature type="compositionally biased region" description="Basic and acidic residues" evidence="1">
    <location>
        <begin position="114"/>
        <end position="130"/>
    </location>
</feature>
<dbReference type="RefSeq" id="WP_380528099.1">
    <property type="nucleotide sequence ID" value="NZ_JBHFAA010000025.1"/>
</dbReference>
<dbReference type="Proteomes" id="UP001592529">
    <property type="component" value="Unassembled WGS sequence"/>
</dbReference>
<organism evidence="2 3">
    <name type="scientific">Streptacidiphilus alkalitolerans</name>
    <dbReference type="NCBI Taxonomy" id="3342712"/>
    <lineage>
        <taxon>Bacteria</taxon>
        <taxon>Bacillati</taxon>
        <taxon>Actinomycetota</taxon>
        <taxon>Actinomycetes</taxon>
        <taxon>Kitasatosporales</taxon>
        <taxon>Streptomycetaceae</taxon>
        <taxon>Streptacidiphilus</taxon>
    </lineage>
</organism>
<comment type="caution">
    <text evidence="2">The sequence shown here is derived from an EMBL/GenBank/DDBJ whole genome shotgun (WGS) entry which is preliminary data.</text>
</comment>
<gene>
    <name evidence="2" type="ORF">ACEZCY_36110</name>
</gene>
<feature type="region of interest" description="Disordered" evidence="1">
    <location>
        <begin position="67"/>
        <end position="130"/>
    </location>
</feature>
<keyword evidence="3" id="KW-1185">Reference proteome</keyword>
<sequence>MNAATTDQGPTMGDSTWNGSAGQAGTDFQGDDDRRRAAALQRLERAGATIHAHGDIVPTSVLEQAADLAEQPADRSADDPHTQALLDTGAHGTRAPVPVPSLWQRWRSRPRKRLSWEEAARRADQDLSGR</sequence>
<evidence type="ECO:0008006" key="4">
    <source>
        <dbReference type="Google" id="ProtNLM"/>
    </source>
</evidence>